<gene>
    <name evidence="1" type="ORF">H6P81_016389</name>
</gene>
<dbReference type="AlphaFoldDB" id="A0AAV7E8U9"/>
<keyword evidence="2" id="KW-1185">Reference proteome</keyword>
<accession>A0AAV7E8U9</accession>
<evidence type="ECO:0000313" key="2">
    <source>
        <dbReference type="Proteomes" id="UP000825729"/>
    </source>
</evidence>
<protein>
    <submittedName>
        <fullName evidence="1">Uncharacterized protein</fullName>
    </submittedName>
</protein>
<name>A0AAV7E8U9_ARIFI</name>
<dbReference type="EMBL" id="JAINDJ010000006">
    <property type="protein sequence ID" value="KAG9445049.1"/>
    <property type="molecule type" value="Genomic_DNA"/>
</dbReference>
<evidence type="ECO:0000313" key="1">
    <source>
        <dbReference type="EMBL" id="KAG9445049.1"/>
    </source>
</evidence>
<sequence length="187" mass="20979">MLMWLQQQISTLKEMQAMGERPCKSDQRTLVLVEAQASYLAINGERRMYLDVIMLKDKLAVKIAVKSPERRSFVRIPVIYLKELTDCFCRVTQAGASGKKESTKREEMASGRADENRLFVEETKLLDATMAGVAKPKETGEKTTSPNMEKLFKEALLNVATESSHPTVVETLNGAHDLLVDPMFSIP</sequence>
<organism evidence="1 2">
    <name type="scientific">Aristolochia fimbriata</name>
    <name type="common">White veined hardy Dutchman's pipe vine</name>
    <dbReference type="NCBI Taxonomy" id="158543"/>
    <lineage>
        <taxon>Eukaryota</taxon>
        <taxon>Viridiplantae</taxon>
        <taxon>Streptophyta</taxon>
        <taxon>Embryophyta</taxon>
        <taxon>Tracheophyta</taxon>
        <taxon>Spermatophyta</taxon>
        <taxon>Magnoliopsida</taxon>
        <taxon>Magnoliidae</taxon>
        <taxon>Piperales</taxon>
        <taxon>Aristolochiaceae</taxon>
        <taxon>Aristolochia</taxon>
    </lineage>
</organism>
<reference evidence="1 2" key="1">
    <citation type="submission" date="2021-07" db="EMBL/GenBank/DDBJ databases">
        <title>The Aristolochia fimbriata genome: insights into angiosperm evolution, floral development and chemical biosynthesis.</title>
        <authorList>
            <person name="Jiao Y."/>
        </authorList>
    </citation>
    <scope>NUCLEOTIDE SEQUENCE [LARGE SCALE GENOMIC DNA]</scope>
    <source>
        <strain evidence="1">IBCAS-2021</strain>
        <tissue evidence="1">Leaf</tissue>
    </source>
</reference>
<proteinExistence type="predicted"/>
<dbReference type="Proteomes" id="UP000825729">
    <property type="component" value="Unassembled WGS sequence"/>
</dbReference>
<comment type="caution">
    <text evidence="1">The sequence shown here is derived from an EMBL/GenBank/DDBJ whole genome shotgun (WGS) entry which is preliminary data.</text>
</comment>